<feature type="domain" description="Cathepsin propeptide inhibitor" evidence="9">
    <location>
        <begin position="28"/>
        <end position="88"/>
    </location>
</feature>
<dbReference type="OrthoDB" id="10253408at2759"/>
<keyword evidence="6" id="KW-1015">Disulfide bond</keyword>
<reference evidence="10" key="1">
    <citation type="submission" date="2022-01" db="UniProtKB">
        <authorList>
            <consortium name="EnsemblMetazoa"/>
        </authorList>
    </citation>
    <scope>IDENTIFICATION</scope>
</reference>
<dbReference type="InterPro" id="IPR025660">
    <property type="entry name" value="Pept_his_AS"/>
</dbReference>
<feature type="domain" description="Peptidase C1A papain C-terminal" evidence="8">
    <location>
        <begin position="120"/>
        <end position="336"/>
    </location>
</feature>
<dbReference type="InterPro" id="IPR013201">
    <property type="entry name" value="Prot_inhib_I29"/>
</dbReference>
<evidence type="ECO:0000256" key="3">
    <source>
        <dbReference type="ARBA" id="ARBA00022801"/>
    </source>
</evidence>
<dbReference type="Pfam" id="PF00112">
    <property type="entry name" value="Peptidase_C1"/>
    <property type="match status" value="1"/>
</dbReference>
<sequence>MMKLLLVLAGVIAAGQAVSMFDLVAEEWNLFKLQHKKHYPTDTEEKFRMKIFMENKKKIAKHNAKYIKGKVSFKLGVNSRSDMLPHEIIQVMNGFNKSLTPSNGVKHVGSFYVAPVNVEFPKTVDWRKHGAVTPVKDQGACGSCWAFSATGSLEGQHYRKTGRLVSLSEQNLIDCSSDAGNNGCNGGMMDNAFAYVKSNKGVDTEKSYPYEAMDDDCRYDAKYSGATDTGFVDISEGDEDALKRAVATKGPISVAIDASHDSFHQYSEGVYYEPDCSSEQLDHGVLVVGYGTSDEGDDYWLVKNSWGPSWGMDGYIKMARNKDNNCGIATTASFPLV</sequence>
<dbReference type="Gene3D" id="3.90.70.10">
    <property type="entry name" value="Cysteine proteinases"/>
    <property type="match status" value="1"/>
</dbReference>
<dbReference type="KEGG" id="clec:106665226"/>
<keyword evidence="4" id="KW-0788">Thiol protease</keyword>
<accession>A0A8I6RIK3</accession>
<evidence type="ECO:0000259" key="8">
    <source>
        <dbReference type="SMART" id="SM00645"/>
    </source>
</evidence>
<comment type="similarity">
    <text evidence="1">Belongs to the peptidase C1 family.</text>
</comment>
<proteinExistence type="inferred from homology"/>
<dbReference type="RefSeq" id="XP_014246982.1">
    <property type="nucleotide sequence ID" value="XM_014391496.2"/>
</dbReference>
<dbReference type="SUPFAM" id="SSF54001">
    <property type="entry name" value="Cysteine proteinases"/>
    <property type="match status" value="1"/>
</dbReference>
<evidence type="ECO:0000313" key="11">
    <source>
        <dbReference type="Proteomes" id="UP000494040"/>
    </source>
</evidence>
<dbReference type="InterPro" id="IPR039417">
    <property type="entry name" value="Peptidase_C1A_papain-like"/>
</dbReference>
<evidence type="ECO:0000256" key="7">
    <source>
        <dbReference type="SAM" id="SignalP"/>
    </source>
</evidence>
<dbReference type="SMART" id="SM00848">
    <property type="entry name" value="Inhibitor_I29"/>
    <property type="match status" value="1"/>
</dbReference>
<dbReference type="SMART" id="SM00645">
    <property type="entry name" value="Pept_C1"/>
    <property type="match status" value="1"/>
</dbReference>
<evidence type="ECO:0000256" key="4">
    <source>
        <dbReference type="ARBA" id="ARBA00022807"/>
    </source>
</evidence>
<evidence type="ECO:0008006" key="12">
    <source>
        <dbReference type="Google" id="ProtNLM"/>
    </source>
</evidence>
<dbReference type="Proteomes" id="UP000494040">
    <property type="component" value="Unassembled WGS sequence"/>
</dbReference>
<feature type="signal peptide" evidence="7">
    <location>
        <begin position="1"/>
        <end position="17"/>
    </location>
</feature>
<dbReference type="EnsemblMetazoa" id="XM_014391496.2">
    <property type="protein sequence ID" value="XP_014246982.1"/>
    <property type="gene ID" value="LOC106665226"/>
</dbReference>
<dbReference type="InterPro" id="IPR038765">
    <property type="entry name" value="Papain-like_cys_pep_sf"/>
</dbReference>
<protein>
    <recommendedName>
        <fullName evidence="12">Cathepsin L</fullName>
    </recommendedName>
</protein>
<keyword evidence="5" id="KW-0865">Zymogen</keyword>
<dbReference type="FunFam" id="3.90.70.10:FF:000006">
    <property type="entry name" value="Cathepsin S"/>
    <property type="match status" value="1"/>
</dbReference>
<dbReference type="InterPro" id="IPR000169">
    <property type="entry name" value="Pept_cys_AS"/>
</dbReference>
<dbReference type="PROSITE" id="PS00639">
    <property type="entry name" value="THIOL_PROTEASE_HIS"/>
    <property type="match status" value="1"/>
</dbReference>
<keyword evidence="11" id="KW-1185">Reference proteome</keyword>
<dbReference type="CDD" id="cd02248">
    <property type="entry name" value="Peptidase_C1A"/>
    <property type="match status" value="1"/>
</dbReference>
<evidence type="ECO:0000256" key="2">
    <source>
        <dbReference type="ARBA" id="ARBA00022670"/>
    </source>
</evidence>
<evidence type="ECO:0000256" key="6">
    <source>
        <dbReference type="ARBA" id="ARBA00023157"/>
    </source>
</evidence>
<dbReference type="GO" id="GO:0006508">
    <property type="term" value="P:proteolysis"/>
    <property type="evidence" value="ECO:0007669"/>
    <property type="project" value="UniProtKB-KW"/>
</dbReference>
<organism evidence="10 11">
    <name type="scientific">Cimex lectularius</name>
    <name type="common">Bed bug</name>
    <name type="synonym">Acanthia lectularia</name>
    <dbReference type="NCBI Taxonomy" id="79782"/>
    <lineage>
        <taxon>Eukaryota</taxon>
        <taxon>Metazoa</taxon>
        <taxon>Ecdysozoa</taxon>
        <taxon>Arthropoda</taxon>
        <taxon>Hexapoda</taxon>
        <taxon>Insecta</taxon>
        <taxon>Pterygota</taxon>
        <taxon>Neoptera</taxon>
        <taxon>Paraneoptera</taxon>
        <taxon>Hemiptera</taxon>
        <taxon>Heteroptera</taxon>
        <taxon>Panheteroptera</taxon>
        <taxon>Cimicomorpha</taxon>
        <taxon>Cimicidae</taxon>
        <taxon>Cimex</taxon>
    </lineage>
</organism>
<keyword evidence="2" id="KW-0645">Protease</keyword>
<keyword evidence="3" id="KW-0378">Hydrolase</keyword>
<dbReference type="InterPro" id="IPR025661">
    <property type="entry name" value="Pept_asp_AS"/>
</dbReference>
<dbReference type="AlphaFoldDB" id="A0A8I6RIK3"/>
<evidence type="ECO:0000256" key="1">
    <source>
        <dbReference type="ARBA" id="ARBA00008455"/>
    </source>
</evidence>
<evidence type="ECO:0000259" key="9">
    <source>
        <dbReference type="SMART" id="SM00848"/>
    </source>
</evidence>
<dbReference type="PROSITE" id="PS00139">
    <property type="entry name" value="THIOL_PROTEASE_CYS"/>
    <property type="match status" value="1"/>
</dbReference>
<dbReference type="PROSITE" id="PS00640">
    <property type="entry name" value="THIOL_PROTEASE_ASN"/>
    <property type="match status" value="1"/>
</dbReference>
<dbReference type="InterPro" id="IPR000668">
    <property type="entry name" value="Peptidase_C1A_C"/>
</dbReference>
<keyword evidence="7" id="KW-0732">Signal</keyword>
<dbReference type="PANTHER" id="PTHR12411">
    <property type="entry name" value="CYSTEINE PROTEASE FAMILY C1-RELATED"/>
    <property type="match status" value="1"/>
</dbReference>
<dbReference type="GeneID" id="106665226"/>
<dbReference type="Pfam" id="PF08246">
    <property type="entry name" value="Inhibitor_I29"/>
    <property type="match status" value="1"/>
</dbReference>
<feature type="chain" id="PRO_5035279625" description="Cathepsin L" evidence="7">
    <location>
        <begin position="18"/>
        <end position="337"/>
    </location>
</feature>
<dbReference type="InterPro" id="IPR013128">
    <property type="entry name" value="Peptidase_C1A"/>
</dbReference>
<dbReference type="PRINTS" id="PR00705">
    <property type="entry name" value="PAPAIN"/>
</dbReference>
<evidence type="ECO:0000256" key="5">
    <source>
        <dbReference type="ARBA" id="ARBA00023145"/>
    </source>
</evidence>
<dbReference type="OMA" id="ASNWAYY"/>
<dbReference type="GO" id="GO:0008234">
    <property type="term" value="F:cysteine-type peptidase activity"/>
    <property type="evidence" value="ECO:0007669"/>
    <property type="project" value="UniProtKB-KW"/>
</dbReference>
<evidence type="ECO:0000313" key="10">
    <source>
        <dbReference type="EnsemblMetazoa" id="XP_014246982.1"/>
    </source>
</evidence>
<name>A0A8I6RIK3_CIMLE</name>